<organism evidence="1 2">
    <name type="scientific">Methylobacterium aerolatum</name>
    <dbReference type="NCBI Taxonomy" id="418708"/>
    <lineage>
        <taxon>Bacteria</taxon>
        <taxon>Pseudomonadati</taxon>
        <taxon>Pseudomonadota</taxon>
        <taxon>Alphaproteobacteria</taxon>
        <taxon>Hyphomicrobiales</taxon>
        <taxon>Methylobacteriaceae</taxon>
        <taxon>Methylobacterium</taxon>
    </lineage>
</organism>
<evidence type="ECO:0000313" key="2">
    <source>
        <dbReference type="Proteomes" id="UP001231124"/>
    </source>
</evidence>
<name>A0ABU0HYM5_9HYPH</name>
<evidence type="ECO:0000313" key="1">
    <source>
        <dbReference type="EMBL" id="MDQ0446591.1"/>
    </source>
</evidence>
<evidence type="ECO:0008006" key="3">
    <source>
        <dbReference type="Google" id="ProtNLM"/>
    </source>
</evidence>
<protein>
    <recommendedName>
        <fullName evidence="3">HD domain-containing protein</fullName>
    </recommendedName>
</protein>
<dbReference type="Proteomes" id="UP001231124">
    <property type="component" value="Unassembled WGS sequence"/>
</dbReference>
<dbReference type="Gene3D" id="1.10.3210.10">
    <property type="entry name" value="Hypothetical protein af1432"/>
    <property type="match status" value="1"/>
</dbReference>
<proteinExistence type="predicted"/>
<gene>
    <name evidence="1" type="ORF">QO012_001080</name>
</gene>
<reference evidence="1 2" key="1">
    <citation type="submission" date="2023-07" db="EMBL/GenBank/DDBJ databases">
        <title>Genomic Encyclopedia of Type Strains, Phase IV (KMG-IV): sequencing the most valuable type-strain genomes for metagenomic binning, comparative biology and taxonomic classification.</title>
        <authorList>
            <person name="Goeker M."/>
        </authorList>
    </citation>
    <scope>NUCLEOTIDE SEQUENCE [LARGE SCALE GENOMIC DNA]</scope>
    <source>
        <strain evidence="1 2">DSM 19013</strain>
    </source>
</reference>
<sequence length="314" mass="33305">MAGPPLMRDGTGAGAAAPPALRELLVELNDLKRVRSAGRQGTIAERLFAQGWAMLTGGARAKDVALDITATALAATRLTDLDAAFLTAAGLSVAEAANVLRAGFDEVTPDLDPDLRARLRARLTAQDLPDMGAVPGFVGALADQPRAGVTCPGKPRILLEPPENHAEHCLMVAVYGVCLAPFYRADPGTVFLAAMAHHFHNAAMPDAGFTGEMLLGDHLLPIMEVATGWALAELDDAGDLRVEVERARAILPDDSTAEGRAFHAADCIDRVLQIAQHLRAASLTMGTVLDEMELVHAGPVKAFHDRVLRDMRIP</sequence>
<dbReference type="SUPFAM" id="SSF109604">
    <property type="entry name" value="HD-domain/PDEase-like"/>
    <property type="match status" value="1"/>
</dbReference>
<accession>A0ABU0HYM5</accession>
<dbReference type="EMBL" id="JAUSVP010000002">
    <property type="protein sequence ID" value="MDQ0446591.1"/>
    <property type="molecule type" value="Genomic_DNA"/>
</dbReference>
<comment type="caution">
    <text evidence="1">The sequence shown here is derived from an EMBL/GenBank/DDBJ whole genome shotgun (WGS) entry which is preliminary data.</text>
</comment>
<keyword evidence="2" id="KW-1185">Reference proteome</keyword>